<evidence type="ECO:0000256" key="5">
    <source>
        <dbReference type="ARBA" id="ARBA00023251"/>
    </source>
</evidence>
<feature type="domain" description="Beta-lactamase class A catalytic" evidence="7">
    <location>
        <begin position="54"/>
        <end position="271"/>
    </location>
</feature>
<comment type="similarity">
    <text evidence="2 6">Belongs to the class-A beta-lactamase family.</text>
</comment>
<dbReference type="GO" id="GO:0008800">
    <property type="term" value="F:beta-lactamase activity"/>
    <property type="evidence" value="ECO:0007669"/>
    <property type="project" value="UniProtKB-UniRule"/>
</dbReference>
<dbReference type="Pfam" id="PF13354">
    <property type="entry name" value="Beta-lactamase2"/>
    <property type="match status" value="1"/>
</dbReference>
<evidence type="ECO:0000256" key="1">
    <source>
        <dbReference type="ARBA" id="ARBA00001526"/>
    </source>
</evidence>
<dbReference type="PANTHER" id="PTHR35333">
    <property type="entry name" value="BETA-LACTAMASE"/>
    <property type="match status" value="1"/>
</dbReference>
<dbReference type="RefSeq" id="WP_168608717.1">
    <property type="nucleotide sequence ID" value="NZ_JAAZQD010000002.1"/>
</dbReference>
<organism evidence="8 9">
    <name type="scientific">Oleiagrimonas citrea</name>
    <dbReference type="NCBI Taxonomy" id="1665687"/>
    <lineage>
        <taxon>Bacteria</taxon>
        <taxon>Pseudomonadati</taxon>
        <taxon>Pseudomonadota</taxon>
        <taxon>Gammaproteobacteria</taxon>
        <taxon>Lysobacterales</taxon>
        <taxon>Rhodanobacteraceae</taxon>
        <taxon>Oleiagrimonas</taxon>
    </lineage>
</organism>
<dbReference type="PANTHER" id="PTHR35333:SF3">
    <property type="entry name" value="BETA-LACTAMASE-TYPE TRANSPEPTIDASE FOLD CONTAINING PROTEIN"/>
    <property type="match status" value="1"/>
</dbReference>
<dbReference type="InterPro" id="IPR045155">
    <property type="entry name" value="Beta-lactam_cat"/>
</dbReference>
<comment type="caution">
    <text evidence="8">The sequence shown here is derived from an EMBL/GenBank/DDBJ whole genome shotgun (WGS) entry which is preliminary data.</text>
</comment>
<evidence type="ECO:0000259" key="7">
    <source>
        <dbReference type="Pfam" id="PF13354"/>
    </source>
</evidence>
<evidence type="ECO:0000313" key="8">
    <source>
        <dbReference type="EMBL" id="NKZ38389.1"/>
    </source>
</evidence>
<dbReference type="EC" id="3.5.2.6" evidence="3 6"/>
<dbReference type="NCBIfam" id="NF033103">
    <property type="entry name" value="bla_class_A"/>
    <property type="match status" value="1"/>
</dbReference>
<sequence length="298" mass="32298">MLRRELLKSLAVGAGMAAMPQVRAHTPEGRQLDARRYIHTRLAALEKRHGGRLGVAMLDTASGRQIGYRADHRFLMCSTHKVLVVAALLARVDRGIEDLQRRVIFDHQALLDYAPVTRRHVGAPGMTLEALCEAAITLSDNTADNLLLNALGGPDAVTAYARSLGDRVTLLTRTEPALNLALPDDPSDTTTPQAMLSDLRDLLIGEALHPASRQRLLGWMRACQTGSRLLRAGLPRAWRCADKTGRGAANEIHDIGLIEPPHGKPVLVCAYYADSIAPEAARESVLADVGRLAVTLRG</sequence>
<keyword evidence="4 6" id="KW-0378">Hydrolase</keyword>
<protein>
    <recommendedName>
        <fullName evidence="3 6">Beta-lactamase</fullName>
        <ecNumber evidence="3 6">3.5.2.6</ecNumber>
    </recommendedName>
</protein>
<evidence type="ECO:0000256" key="4">
    <source>
        <dbReference type="ARBA" id="ARBA00022801"/>
    </source>
</evidence>
<evidence type="ECO:0000313" key="9">
    <source>
        <dbReference type="Proteomes" id="UP000541636"/>
    </source>
</evidence>
<keyword evidence="5 6" id="KW-0046">Antibiotic resistance</keyword>
<dbReference type="GO" id="GO:0046677">
    <property type="term" value="P:response to antibiotic"/>
    <property type="evidence" value="ECO:0007669"/>
    <property type="project" value="UniProtKB-UniRule"/>
</dbReference>
<accession>A0A846ZLC1</accession>
<dbReference type="PRINTS" id="PR00118">
    <property type="entry name" value="BLACTAMASEA"/>
</dbReference>
<evidence type="ECO:0000256" key="6">
    <source>
        <dbReference type="RuleBase" id="RU361140"/>
    </source>
</evidence>
<name>A0A846ZLC1_9GAMM</name>
<dbReference type="Proteomes" id="UP000541636">
    <property type="component" value="Unassembled WGS sequence"/>
</dbReference>
<evidence type="ECO:0000256" key="2">
    <source>
        <dbReference type="ARBA" id="ARBA00009009"/>
    </source>
</evidence>
<dbReference type="EMBL" id="JAAZQD010000002">
    <property type="protein sequence ID" value="NKZ38389.1"/>
    <property type="molecule type" value="Genomic_DNA"/>
</dbReference>
<dbReference type="SUPFAM" id="SSF56601">
    <property type="entry name" value="beta-lactamase/transpeptidase-like"/>
    <property type="match status" value="1"/>
</dbReference>
<evidence type="ECO:0000256" key="3">
    <source>
        <dbReference type="ARBA" id="ARBA00012865"/>
    </source>
</evidence>
<gene>
    <name evidence="8" type="primary">bla</name>
    <name evidence="8" type="ORF">HF690_05380</name>
</gene>
<reference evidence="8 9" key="1">
    <citation type="journal article" date="2017" name="Int. J. Syst. Evol. Microbiol.">
        <title>Oleiagrimonas citrea sp. nov., a marine bacterium isolated from tidal flat sediment and emended description of the genus Oleiagrimonas Fang et al. 2015 and Oleiagrimonas soli.</title>
        <authorList>
            <person name="Yang S.H."/>
            <person name="Seo H.S."/>
            <person name="Seong C.N."/>
            <person name="Kwon K.K."/>
        </authorList>
    </citation>
    <scope>NUCLEOTIDE SEQUENCE [LARGE SCALE GENOMIC DNA]</scope>
    <source>
        <strain evidence="8 9">MEBiC09124</strain>
    </source>
</reference>
<dbReference type="InterPro" id="IPR012338">
    <property type="entry name" value="Beta-lactam/transpept-like"/>
</dbReference>
<dbReference type="Gene3D" id="3.40.710.10">
    <property type="entry name" value="DD-peptidase/beta-lactamase superfamily"/>
    <property type="match status" value="1"/>
</dbReference>
<dbReference type="InterPro" id="IPR000871">
    <property type="entry name" value="Beta-lactam_class-A"/>
</dbReference>
<dbReference type="PROSITE" id="PS00146">
    <property type="entry name" value="BETA_LACTAMASE_A"/>
    <property type="match status" value="1"/>
</dbReference>
<dbReference type="AlphaFoldDB" id="A0A846ZLC1"/>
<comment type="catalytic activity">
    <reaction evidence="1 6">
        <text>a beta-lactam + H2O = a substituted beta-amino acid</text>
        <dbReference type="Rhea" id="RHEA:20401"/>
        <dbReference type="ChEBI" id="CHEBI:15377"/>
        <dbReference type="ChEBI" id="CHEBI:35627"/>
        <dbReference type="ChEBI" id="CHEBI:140347"/>
        <dbReference type="EC" id="3.5.2.6"/>
    </reaction>
</comment>
<dbReference type="GO" id="GO:0030655">
    <property type="term" value="P:beta-lactam antibiotic catabolic process"/>
    <property type="evidence" value="ECO:0007669"/>
    <property type="project" value="InterPro"/>
</dbReference>
<proteinExistence type="inferred from homology"/>
<keyword evidence="9" id="KW-1185">Reference proteome</keyword>
<dbReference type="InterPro" id="IPR023650">
    <property type="entry name" value="Beta-lactam_class-A_AS"/>
</dbReference>